<dbReference type="OrthoDB" id="9801155at2"/>
<evidence type="ECO:0000256" key="5">
    <source>
        <dbReference type="ARBA" id="ARBA00023002"/>
    </source>
</evidence>
<gene>
    <name evidence="9" type="ORF">E0E05_08115</name>
</gene>
<dbReference type="SUPFAM" id="SSF48264">
    <property type="entry name" value="Cytochrome P450"/>
    <property type="match status" value="1"/>
</dbReference>
<dbReference type="CDD" id="cd20625">
    <property type="entry name" value="CYP164-like"/>
    <property type="match status" value="1"/>
</dbReference>
<dbReference type="GO" id="GO:0005506">
    <property type="term" value="F:iron ion binding"/>
    <property type="evidence" value="ECO:0007669"/>
    <property type="project" value="InterPro"/>
</dbReference>
<comment type="function">
    <text evidence="8">Cytochromes P450 are a group of heme-thiolate monooxygenases. They oxidize a variety of structurally unrelated compounds, including steroids, fatty acids, and xenobiotics.</text>
</comment>
<dbReference type="FunFam" id="1.10.630.10:FF:000018">
    <property type="entry name" value="Cytochrome P450 monooxygenase"/>
    <property type="match status" value="1"/>
</dbReference>
<sequence>MAGAGDTLVKQGEGADAAAAFSLTAPPAGFVDDPFPVYRALRENAPVKPIGDNAWLLSHHADLERTYKDTTLFSSDKKVEFAPKFGDGYLFEHHTTSLVFNDPPLHTRVRRILAGALNPRAVSALEPDVIALVDRLLDAMEQKGGTVDLIEDFAAAIPIEVIGNLLEVPHDERGPLRDWSLAILGALEPALTEAQFRRGEEAVRDFLAYLETLVARRRARPGDPDRDMLTRLIAGERNGGKLSEAELLHNCVFILNAGHETTTNLIGNALELLDRFEDERARLIADPALIAPAIEEVLRYESPNQLGNRRTTAPVEIGGVAMPEGSGLTLCIGAANRDPAAFDDPERFDIARKPNRHLAFASGPHQCTGMNVARLEGRIAIARFLARFPHYRLHGAATRSQRIRFRGFTAIPARLEG</sequence>
<dbReference type="PANTHER" id="PTHR46696">
    <property type="entry name" value="P450, PUTATIVE (EUROFUNG)-RELATED"/>
    <property type="match status" value="1"/>
</dbReference>
<dbReference type="KEGG" id="rpod:E0E05_08115"/>
<reference evidence="9 10" key="1">
    <citation type="journal article" date="2017" name="Int. J. Syst. Evol. Microbiol.">
        <title>Roseitalea porphyridii gen. nov., sp. nov., isolated from a red alga, and reclassification of Hoeflea suaedae Chung et al. 2013 as Pseudohoeflea suaedae gen. nov., comb. nov.</title>
        <authorList>
            <person name="Hyeon J.W."/>
            <person name="Jeong S.E."/>
            <person name="Baek K."/>
            <person name="Jeon C.O."/>
        </authorList>
    </citation>
    <scope>NUCLEOTIDE SEQUENCE [LARGE SCALE GENOMIC DNA]</scope>
    <source>
        <strain evidence="9 10">MA7-20</strain>
    </source>
</reference>
<dbReference type="AlphaFoldDB" id="A0A4P6UZT2"/>
<evidence type="ECO:0000313" key="10">
    <source>
        <dbReference type="Proteomes" id="UP000293719"/>
    </source>
</evidence>
<protein>
    <submittedName>
        <fullName evidence="9">Cytochrome P450</fullName>
    </submittedName>
</protein>
<comment type="cofactor">
    <cofactor evidence="1">
        <name>heme</name>
        <dbReference type="ChEBI" id="CHEBI:30413"/>
    </cofactor>
</comment>
<dbReference type="PANTHER" id="PTHR46696:SF1">
    <property type="entry name" value="CYTOCHROME P450 YJIB-RELATED"/>
    <property type="match status" value="1"/>
</dbReference>
<keyword evidence="3" id="KW-0349">Heme</keyword>
<keyword evidence="7" id="KW-0503">Monooxygenase</keyword>
<dbReference type="GO" id="GO:0004497">
    <property type="term" value="F:monooxygenase activity"/>
    <property type="evidence" value="ECO:0007669"/>
    <property type="project" value="UniProtKB-KW"/>
</dbReference>
<dbReference type="Gene3D" id="1.10.630.10">
    <property type="entry name" value="Cytochrome P450"/>
    <property type="match status" value="1"/>
</dbReference>
<proteinExistence type="inferred from homology"/>
<evidence type="ECO:0000256" key="7">
    <source>
        <dbReference type="ARBA" id="ARBA00023033"/>
    </source>
</evidence>
<accession>A0A4P6UZT2</accession>
<keyword evidence="6" id="KW-0408">Iron</keyword>
<evidence type="ECO:0000256" key="1">
    <source>
        <dbReference type="ARBA" id="ARBA00001971"/>
    </source>
</evidence>
<evidence type="ECO:0000256" key="6">
    <source>
        <dbReference type="ARBA" id="ARBA00023004"/>
    </source>
</evidence>
<dbReference type="GO" id="GO:0020037">
    <property type="term" value="F:heme binding"/>
    <property type="evidence" value="ECO:0007669"/>
    <property type="project" value="InterPro"/>
</dbReference>
<name>A0A4P6UZT2_9HYPH</name>
<dbReference type="InterPro" id="IPR036396">
    <property type="entry name" value="Cyt_P450_sf"/>
</dbReference>
<evidence type="ECO:0000256" key="3">
    <source>
        <dbReference type="ARBA" id="ARBA00022617"/>
    </source>
</evidence>
<organism evidence="9 10">
    <name type="scientific">Roseitalea porphyridii</name>
    <dbReference type="NCBI Taxonomy" id="1852022"/>
    <lineage>
        <taxon>Bacteria</taxon>
        <taxon>Pseudomonadati</taxon>
        <taxon>Pseudomonadota</taxon>
        <taxon>Alphaproteobacteria</taxon>
        <taxon>Hyphomicrobiales</taxon>
        <taxon>Ahrensiaceae</taxon>
        <taxon>Roseitalea</taxon>
    </lineage>
</organism>
<comment type="similarity">
    <text evidence="2">Belongs to the cytochrome P450 family.</text>
</comment>
<dbReference type="PRINTS" id="PR00359">
    <property type="entry name" value="BP450"/>
</dbReference>
<dbReference type="Pfam" id="PF00067">
    <property type="entry name" value="p450"/>
    <property type="match status" value="2"/>
</dbReference>
<keyword evidence="10" id="KW-1185">Reference proteome</keyword>
<dbReference type="GeneID" id="90767256"/>
<keyword evidence="5" id="KW-0560">Oxidoreductase</keyword>
<dbReference type="RefSeq" id="WP_131616252.1">
    <property type="nucleotide sequence ID" value="NZ_CP036532.1"/>
</dbReference>
<evidence type="ECO:0000256" key="2">
    <source>
        <dbReference type="ARBA" id="ARBA00010617"/>
    </source>
</evidence>
<evidence type="ECO:0000256" key="8">
    <source>
        <dbReference type="ARBA" id="ARBA00043906"/>
    </source>
</evidence>
<evidence type="ECO:0000256" key="4">
    <source>
        <dbReference type="ARBA" id="ARBA00022723"/>
    </source>
</evidence>
<dbReference type="Proteomes" id="UP000293719">
    <property type="component" value="Chromosome"/>
</dbReference>
<dbReference type="InterPro" id="IPR001128">
    <property type="entry name" value="Cyt_P450"/>
</dbReference>
<evidence type="ECO:0000313" key="9">
    <source>
        <dbReference type="EMBL" id="QBK30562.1"/>
    </source>
</evidence>
<dbReference type="InterPro" id="IPR002397">
    <property type="entry name" value="Cyt_P450_B"/>
</dbReference>
<dbReference type="GO" id="GO:0016705">
    <property type="term" value="F:oxidoreductase activity, acting on paired donors, with incorporation or reduction of molecular oxygen"/>
    <property type="evidence" value="ECO:0007669"/>
    <property type="project" value="InterPro"/>
</dbReference>
<dbReference type="EMBL" id="CP036532">
    <property type="protein sequence ID" value="QBK30562.1"/>
    <property type="molecule type" value="Genomic_DNA"/>
</dbReference>
<keyword evidence="4" id="KW-0479">Metal-binding</keyword>